<proteinExistence type="predicted"/>
<gene>
    <name evidence="1" type="ORF">ATN84_12230</name>
</gene>
<dbReference type="EMBL" id="LNTU01000023">
    <property type="protein sequence ID" value="KXF76780.1"/>
    <property type="molecule type" value="Genomic_DNA"/>
</dbReference>
<organism evidence="1 2">
    <name type="scientific">Paramesorhizobium deserti</name>
    <dbReference type="NCBI Taxonomy" id="1494590"/>
    <lineage>
        <taxon>Bacteria</taxon>
        <taxon>Pseudomonadati</taxon>
        <taxon>Pseudomonadota</taxon>
        <taxon>Alphaproteobacteria</taxon>
        <taxon>Hyphomicrobiales</taxon>
        <taxon>Phyllobacteriaceae</taxon>
        <taxon>Paramesorhizobium</taxon>
    </lineage>
</organism>
<accession>A0A135HUC3</accession>
<protein>
    <recommendedName>
        <fullName evidence="3">Invertebrate defensins family profile domain-containing protein</fullName>
    </recommendedName>
</protein>
<keyword evidence="2" id="KW-1185">Reference proteome</keyword>
<comment type="caution">
    <text evidence="1">The sequence shown here is derived from an EMBL/GenBank/DDBJ whole genome shotgun (WGS) entry which is preliminary data.</text>
</comment>
<name>A0A135HUC3_9HYPH</name>
<reference evidence="1 2" key="1">
    <citation type="submission" date="2015-11" db="EMBL/GenBank/DDBJ databases">
        <title>Draft genome sequence of Paramesorhizobium deserti A-3-E, a strain highly resistant to diverse beta-lactam antibiotics.</title>
        <authorList>
            <person name="Lv R."/>
            <person name="Yang X."/>
            <person name="Fang N."/>
            <person name="Guo J."/>
            <person name="Luo X."/>
            <person name="Peng F."/>
            <person name="Yang R."/>
            <person name="Cui Y."/>
            <person name="Fang C."/>
            <person name="Song Y."/>
        </authorList>
    </citation>
    <scope>NUCLEOTIDE SEQUENCE [LARGE SCALE GENOMIC DNA]</scope>
    <source>
        <strain evidence="1 2">A-3-E</strain>
    </source>
</reference>
<dbReference type="Proteomes" id="UP000070107">
    <property type="component" value="Unassembled WGS sequence"/>
</dbReference>
<sequence>MGRRFNIWRETMLAMTTLPKLADAFRATSLRRKLTIAAFALLMGAGPVAAACNPVTCIATCIQRGYLDGTCGADGACHCF</sequence>
<evidence type="ECO:0008006" key="3">
    <source>
        <dbReference type="Google" id="ProtNLM"/>
    </source>
</evidence>
<evidence type="ECO:0000313" key="1">
    <source>
        <dbReference type="EMBL" id="KXF76780.1"/>
    </source>
</evidence>
<dbReference type="AlphaFoldDB" id="A0A135HUC3"/>
<evidence type="ECO:0000313" key="2">
    <source>
        <dbReference type="Proteomes" id="UP000070107"/>
    </source>
</evidence>